<dbReference type="InterPro" id="IPR000219">
    <property type="entry name" value="DH_dom"/>
</dbReference>
<dbReference type="SUPFAM" id="SSF48065">
    <property type="entry name" value="DBL homology domain (DH-domain)"/>
    <property type="match status" value="1"/>
</dbReference>
<feature type="region of interest" description="Disordered" evidence="3">
    <location>
        <begin position="896"/>
        <end position="928"/>
    </location>
</feature>
<dbReference type="Proteomes" id="UP000827092">
    <property type="component" value="Unassembled WGS sequence"/>
</dbReference>
<feature type="compositionally biased region" description="Low complexity" evidence="3">
    <location>
        <begin position="380"/>
        <end position="393"/>
    </location>
</feature>
<feature type="region of interest" description="Disordered" evidence="3">
    <location>
        <begin position="523"/>
        <end position="812"/>
    </location>
</feature>
<comment type="subcellular location">
    <subcellularLocation>
        <location evidence="1">Cytoplasm</location>
    </subcellularLocation>
</comment>
<sequence>MSSLDGTGKRRKMEGFRHQGRPVYVRPTPETYAYQNLYGTVRTNPNGKARPSLDLLDHPGSNKTAKKSFNFLPWRKNKNNRADEHPPIANGTLSKHNKYKFGSVSALSSGGLYRDFDDNMSLSYTPSYSSVDLKHASVKSVGAKVRGGLVTYPWETYSSNGVDVKNSKNTHMINSDVGTIVQKTRELSVSDAPRPLCKCQKKKSGPFGTLNLNSLKASKCSCGFSSVRSTRGFAPPPPPPRRKSILPEKVDLYAVHEDQVQVADSQFGGYRRKHENIYDTLSRHGKYRNAPSPPSTKQPKFIQSIEKNPYSSVASRKSILECDVTAYDLVKNYLKADSHSIESDIDDDLSDNIIEGGKSAAQDLKTNDGIGNKSYKQSLDKSPSPVSSESESGIYSQASSVRIGGHGMKLFHPLDGNNSPQLYSEGSKTNSVDSRTSSWSNSSLSDDGIYSLPEPDYDDAVVQDTDSVLTYSDGMSSSSSLRKYASGGYLDSPMSSRDSQVVHYETPRFSTIRKATSMMSLVGSEGGTLRGRPKVPSVPEIPSSSSNSTNSAAPIPPPPPPPPPPPNFSIKSTTTTTPDSLPNQTNNNTLTKKQQLPTNNVASSIASELSEKLKSNRPILKKKEIVPKQPISVNSHNPYAEVKSILKKTSTDKSLTTSPSSAESSGSPNKEVLDLLVKKKRVQFKSLSNESLLSNPQKSRTLSSSSDEEEWEEARENFNEDPKKDSKSESKVKNANEDSPRSENGLAKNNNDTKVPTKPSTIPRPSQPPPPPPINRNLSTNKVTPPPRPLGTAPKSFSQTDLRSTDRPMPDLLRIRAVGRQTGTTVRGRRATVGFTNTAVFESSNKAKPENSSNLPKNGESSPAASLEADTSPRGKSDDQPIDVATRINQFNLKFSKSTTDGDTTRAPLELSKSPKDGDTTADDSSSESSYMSLLCDKNLNCLHEKSPDSRIDIETVQNDETKCNSVCETVTCTVVSNEDKSDIQESTSELEVGDNNFLLGKYSNTSDDDKLRLQEAELQQKPADWSSCESLSLIEGPLYSNLLYVPLPSPTPPPLPISAPPPLPPKRSPHTRLSSSDSDVNRINTNVGNNGVVNAGVSVSDVYANVSVNCDISASDGSDFDDVLYDVLPSKPSKKADVSSIYESRRYSNTCATVVTISSGADEFATPEQHVYCTLGGSDGVYEEVGDADSKKILASPNPFGRHRRSFFEGASKAEILRFLEVAKERVVGHIGDDDSIMGDEEDDVHTATKNVRNTRIRISNISSSSDSSTVSSASSERTLFKPKVPGGSAEIERADSGVGSETSSAKPLRRAPLPPAEELCADCDQQLETKKVGGCCPLVCGKCDKKRSERKEIVTEIVETEFKYGKDLLVIKEEFKVPMEVAGLLSKEQLSGIFINLDELMLVNAQFAEKLKDATDIAQEQGDEDFTTVNIGKLFLETTTMLRAFEVYCIRQGSASLLLTQLEKERELLRIFLRVSQMENTLLRRMNLAAFLMVPVQRVTKYPLLLSRLYKVTPYHHKDREALREAQLKIELHLEHINQQTKGVSGTKIWRRISNISAAHRRNNNSNVSDIGSIQLRKMALEVLEWSKEDIRFVLAGKLSFSGGGQLDFVARSIRGKGALKFSPSHALLATKGRPNGQYRPDLVTDVMFPRNTGIQDAALMLVKEKNGRYSLARDPLFLGTCIISAELEDEDIIEIQEYTTKESIFLKAECRSDTLEWLKQLRYHAKDLGTWKRRRNALANIMINGMIRQQ</sequence>
<feature type="compositionally biased region" description="Pro residues" evidence="3">
    <location>
        <begin position="1056"/>
        <end position="1067"/>
    </location>
</feature>
<dbReference type="CDD" id="cd00160">
    <property type="entry name" value="RhoGEF"/>
    <property type="match status" value="1"/>
</dbReference>
<feature type="domain" description="DH" evidence="4">
    <location>
        <begin position="1351"/>
        <end position="1542"/>
    </location>
</feature>
<feature type="region of interest" description="Disordered" evidence="3">
    <location>
        <begin position="1"/>
        <end position="28"/>
    </location>
</feature>
<proteinExistence type="predicted"/>
<feature type="compositionally biased region" description="Polar residues" evidence="3">
    <location>
        <begin position="842"/>
        <end position="864"/>
    </location>
</feature>
<evidence type="ECO:0000313" key="6">
    <source>
        <dbReference type="Proteomes" id="UP000827092"/>
    </source>
</evidence>
<keyword evidence="6" id="KW-1185">Reference proteome</keyword>
<accession>A0AAV6U480</accession>
<feature type="compositionally biased region" description="Basic and acidic residues" evidence="3">
    <location>
        <begin position="714"/>
        <end position="741"/>
    </location>
</feature>
<dbReference type="PANTHER" id="PTHR46006">
    <property type="entry name" value="RHO GUANINE NUCLEOTIDE EXCHANGE FACTOR AT 64C, ISOFORM A"/>
    <property type="match status" value="1"/>
</dbReference>
<evidence type="ECO:0000256" key="3">
    <source>
        <dbReference type="SAM" id="MobiDB-lite"/>
    </source>
</evidence>
<feature type="compositionally biased region" description="Polar residues" evidence="3">
    <location>
        <begin position="597"/>
        <end position="607"/>
    </location>
</feature>
<feature type="region of interest" description="Disordered" evidence="3">
    <location>
        <begin position="1056"/>
        <end position="1088"/>
    </location>
</feature>
<protein>
    <recommendedName>
        <fullName evidence="4">DH domain-containing protein</fullName>
    </recommendedName>
</protein>
<comment type="caution">
    <text evidence="5">The sequence shown here is derived from an EMBL/GenBank/DDBJ whole genome shotgun (WGS) entry which is preliminary data.</text>
</comment>
<feature type="compositionally biased region" description="Low complexity" evidence="3">
    <location>
        <begin position="652"/>
        <end position="668"/>
    </location>
</feature>
<dbReference type="Pfam" id="PF00621">
    <property type="entry name" value="RhoGEF"/>
    <property type="match status" value="1"/>
</dbReference>
<feature type="compositionally biased region" description="Low complexity" evidence="3">
    <location>
        <begin position="583"/>
        <end position="596"/>
    </location>
</feature>
<evidence type="ECO:0000259" key="4">
    <source>
        <dbReference type="PROSITE" id="PS50010"/>
    </source>
</evidence>
<evidence type="ECO:0000313" key="5">
    <source>
        <dbReference type="EMBL" id="KAG8178772.1"/>
    </source>
</evidence>
<dbReference type="GO" id="GO:0035025">
    <property type="term" value="P:positive regulation of Rho protein signal transduction"/>
    <property type="evidence" value="ECO:0007669"/>
    <property type="project" value="TreeGrafter"/>
</dbReference>
<feature type="region of interest" description="Disordered" evidence="3">
    <location>
        <begin position="360"/>
        <end position="393"/>
    </location>
</feature>
<evidence type="ECO:0000256" key="2">
    <source>
        <dbReference type="ARBA" id="ARBA00022490"/>
    </source>
</evidence>
<dbReference type="FunFam" id="1.20.900.10:FF:000038">
    <property type="entry name" value="Myosin-M heavy chain"/>
    <property type="match status" value="1"/>
</dbReference>
<feature type="region of interest" description="Disordered" evidence="3">
    <location>
        <begin position="842"/>
        <end position="881"/>
    </location>
</feature>
<dbReference type="InterPro" id="IPR035899">
    <property type="entry name" value="DBL_dom_sf"/>
</dbReference>
<feature type="compositionally biased region" description="Low complexity" evidence="3">
    <location>
        <begin position="1264"/>
        <end position="1277"/>
    </location>
</feature>
<feature type="compositionally biased region" description="Low complexity" evidence="3">
    <location>
        <begin position="431"/>
        <end position="447"/>
    </location>
</feature>
<feature type="compositionally biased region" description="Pro residues" evidence="3">
    <location>
        <begin position="765"/>
        <end position="774"/>
    </location>
</feature>
<dbReference type="Gene3D" id="1.20.900.10">
    <property type="entry name" value="Dbl homology (DH) domain"/>
    <property type="match status" value="1"/>
</dbReference>
<name>A0AAV6U480_9ARAC</name>
<feature type="compositionally biased region" description="Pro residues" evidence="3">
    <location>
        <begin position="554"/>
        <end position="567"/>
    </location>
</feature>
<feature type="region of interest" description="Disordered" evidence="3">
    <location>
        <begin position="414"/>
        <end position="457"/>
    </location>
</feature>
<organism evidence="5 6">
    <name type="scientific">Oedothorax gibbosus</name>
    <dbReference type="NCBI Taxonomy" id="931172"/>
    <lineage>
        <taxon>Eukaryota</taxon>
        <taxon>Metazoa</taxon>
        <taxon>Ecdysozoa</taxon>
        <taxon>Arthropoda</taxon>
        <taxon>Chelicerata</taxon>
        <taxon>Arachnida</taxon>
        <taxon>Araneae</taxon>
        <taxon>Araneomorphae</taxon>
        <taxon>Entelegynae</taxon>
        <taxon>Araneoidea</taxon>
        <taxon>Linyphiidae</taxon>
        <taxon>Erigoninae</taxon>
        <taxon>Oedothorax</taxon>
    </lineage>
</organism>
<dbReference type="PROSITE" id="PS50010">
    <property type="entry name" value="DH_2"/>
    <property type="match status" value="1"/>
</dbReference>
<dbReference type="SMART" id="SM00325">
    <property type="entry name" value="RhoGEF"/>
    <property type="match status" value="1"/>
</dbReference>
<keyword evidence="2" id="KW-0963">Cytoplasm</keyword>
<feature type="compositionally biased region" description="Polar residues" evidence="3">
    <location>
        <begin position="416"/>
        <end position="430"/>
    </location>
</feature>
<dbReference type="PANTHER" id="PTHR46006:SF5">
    <property type="entry name" value="DH DOMAIN-CONTAINING PROTEIN"/>
    <property type="match status" value="1"/>
</dbReference>
<feature type="compositionally biased region" description="Polar residues" evidence="3">
    <location>
        <begin position="685"/>
        <end position="702"/>
    </location>
</feature>
<evidence type="ECO:0000256" key="1">
    <source>
        <dbReference type="ARBA" id="ARBA00004496"/>
    </source>
</evidence>
<feature type="compositionally biased region" description="Low complexity" evidence="3">
    <location>
        <begin position="534"/>
        <end position="553"/>
    </location>
</feature>
<feature type="region of interest" description="Disordered" evidence="3">
    <location>
        <begin position="1264"/>
        <end position="1312"/>
    </location>
</feature>
<reference evidence="5 6" key="1">
    <citation type="journal article" date="2022" name="Nat. Ecol. Evol.">
        <title>A masculinizing supergene underlies an exaggerated male reproductive morph in a spider.</title>
        <authorList>
            <person name="Hendrickx F."/>
            <person name="De Corte Z."/>
            <person name="Sonet G."/>
            <person name="Van Belleghem S.M."/>
            <person name="Kostlbacher S."/>
            <person name="Vangestel C."/>
        </authorList>
    </citation>
    <scope>NUCLEOTIDE SEQUENCE [LARGE SCALE GENOMIC DNA]</scope>
    <source>
        <strain evidence="5">W744_W776</strain>
    </source>
</reference>
<dbReference type="InterPro" id="IPR051480">
    <property type="entry name" value="Endocytic_GEF_Adapter"/>
</dbReference>
<dbReference type="GO" id="GO:0031097">
    <property type="term" value="C:medial cortex"/>
    <property type="evidence" value="ECO:0007669"/>
    <property type="project" value="UniProtKB-ARBA"/>
</dbReference>
<dbReference type="GO" id="GO:0005085">
    <property type="term" value="F:guanyl-nucleotide exchange factor activity"/>
    <property type="evidence" value="ECO:0007669"/>
    <property type="project" value="InterPro"/>
</dbReference>
<gene>
    <name evidence="5" type="ORF">JTE90_016637</name>
</gene>
<dbReference type="EMBL" id="JAFNEN010000668">
    <property type="protein sequence ID" value="KAG8178772.1"/>
    <property type="molecule type" value="Genomic_DNA"/>
</dbReference>